<name>A0A077EAZ0_9FLAO</name>
<feature type="binding site" evidence="2">
    <location>
        <begin position="184"/>
        <end position="186"/>
    </location>
    <ligand>
        <name>ATP</name>
        <dbReference type="ChEBI" id="CHEBI:30616"/>
    </ligand>
</feature>
<comment type="catalytic activity">
    <reaction evidence="2">
        <text>(7R,8S)-7,8-diammoniononanoate + CO2 + ATP = (4R,5S)-dethiobiotin + ADP + phosphate + 3 H(+)</text>
        <dbReference type="Rhea" id="RHEA:15805"/>
        <dbReference type="ChEBI" id="CHEBI:15378"/>
        <dbReference type="ChEBI" id="CHEBI:16526"/>
        <dbReference type="ChEBI" id="CHEBI:30616"/>
        <dbReference type="ChEBI" id="CHEBI:43474"/>
        <dbReference type="ChEBI" id="CHEBI:149469"/>
        <dbReference type="ChEBI" id="CHEBI:149473"/>
        <dbReference type="ChEBI" id="CHEBI:456216"/>
        <dbReference type="EC" id="6.3.3.3"/>
    </reaction>
</comment>
<reference evidence="3 4" key="1">
    <citation type="journal article" date="2013" name="Lancet">
        <title>First case of E anophelis outbreak in an intensive-care unit.</title>
        <authorList>
            <person name="Teo J."/>
            <person name="Tan S.Y."/>
            <person name="Tay M."/>
            <person name="Ding Y."/>
            <person name="Kjelleberg S."/>
            <person name="Givskov M."/>
            <person name="Lin R.T."/>
            <person name="Yang L."/>
        </authorList>
    </citation>
    <scope>NUCLEOTIDE SEQUENCE [LARGE SCALE GENOMIC DNA]</scope>
    <source>
        <strain evidence="3 4">NUHP1</strain>
    </source>
</reference>
<dbReference type="SUPFAM" id="SSF52540">
    <property type="entry name" value="P-loop containing nucleoside triphosphate hydrolases"/>
    <property type="match status" value="1"/>
</dbReference>
<feature type="binding site" evidence="2">
    <location>
        <position position="44"/>
    </location>
    <ligand>
        <name>ATP</name>
        <dbReference type="ChEBI" id="CHEBI:30616"/>
    </ligand>
</feature>
<keyword evidence="2" id="KW-0547">Nucleotide-binding</keyword>
<evidence type="ECO:0000313" key="4">
    <source>
        <dbReference type="Proteomes" id="UP000028933"/>
    </source>
</evidence>
<dbReference type="UniPathway" id="UPA00078">
    <property type="reaction ID" value="UER00161"/>
</dbReference>
<accession>A0A077EAZ0</accession>
<dbReference type="HOGENOM" id="CLU_072551_2_0_10"/>
<keyword evidence="2" id="KW-0460">Magnesium</keyword>
<dbReference type="Proteomes" id="UP000028933">
    <property type="component" value="Chromosome"/>
</dbReference>
<feature type="binding site" evidence="2">
    <location>
        <position position="17"/>
    </location>
    <ligand>
        <name>Mg(2+)</name>
        <dbReference type="ChEBI" id="CHEBI:18420"/>
    </ligand>
</feature>
<proteinExistence type="inferred from homology"/>
<dbReference type="CDD" id="cd03109">
    <property type="entry name" value="DTBS"/>
    <property type="match status" value="1"/>
</dbReference>
<dbReference type="RefSeq" id="WP_024565308.1">
    <property type="nucleotide sequence ID" value="NZ_CP007547.1"/>
</dbReference>
<comment type="function">
    <text evidence="2">Catalyzes a mechanistically unusual reaction, the ATP-dependent insertion of CO2 between the N7 and N8 nitrogen atoms of 7,8-diaminopelargonic acid (DAPA, also called 7,8-diammoniononanoate) to form a ureido ring.</text>
</comment>
<feature type="binding site" evidence="2">
    <location>
        <position position="37"/>
    </location>
    <ligand>
        <name>substrate</name>
    </ligand>
</feature>
<dbReference type="NCBIfam" id="TIGR00347">
    <property type="entry name" value="bioD"/>
    <property type="match status" value="1"/>
</dbReference>
<dbReference type="GO" id="GO:0009102">
    <property type="term" value="P:biotin biosynthetic process"/>
    <property type="evidence" value="ECO:0007669"/>
    <property type="project" value="UniProtKB-UniRule"/>
</dbReference>
<comment type="subunit">
    <text evidence="2">Homodimer.</text>
</comment>
<feature type="active site" evidence="2">
    <location>
        <position position="33"/>
    </location>
</feature>
<evidence type="ECO:0000256" key="1">
    <source>
        <dbReference type="ARBA" id="ARBA00022756"/>
    </source>
</evidence>
<dbReference type="STRING" id="1338011.BD94_0976"/>
<dbReference type="KEGG" id="eao:BD94_0976"/>
<evidence type="ECO:0000256" key="2">
    <source>
        <dbReference type="HAMAP-Rule" id="MF_00336"/>
    </source>
</evidence>
<sequence>MNTKYFITGIGTGIGKTVSSAILRQYFQADYWKPVQSGDLDQSDSMLVKQLTSDELRIHPERFRLQYPASPHQSAAMEGIEIKISDFQLPVTENILLVEGAGGLFVPLNHREFIIDLIEHFNIPVILVVRDYLGCINHTLLSLEVLKLRNIEVAYVIFNGNFVPETREVLLKHIPENSRIIELPEVKDFTRVSIQEAVDSIQRNLK</sequence>
<feature type="binding site" evidence="2">
    <location>
        <begin position="13"/>
        <end position="18"/>
    </location>
    <ligand>
        <name>ATP</name>
        <dbReference type="ChEBI" id="CHEBI:30616"/>
    </ligand>
</feature>
<comment type="cofactor">
    <cofactor evidence="2">
        <name>Mg(2+)</name>
        <dbReference type="ChEBI" id="CHEBI:18420"/>
    </cofactor>
</comment>
<dbReference type="HAMAP" id="MF_00336">
    <property type="entry name" value="BioD"/>
    <property type="match status" value="1"/>
</dbReference>
<comment type="caution">
    <text evidence="2">Lacks conserved residue(s) required for the propagation of feature annotation.</text>
</comment>
<dbReference type="GO" id="GO:0005829">
    <property type="term" value="C:cytosol"/>
    <property type="evidence" value="ECO:0007669"/>
    <property type="project" value="TreeGrafter"/>
</dbReference>
<dbReference type="Gene3D" id="3.40.50.300">
    <property type="entry name" value="P-loop containing nucleotide triphosphate hydrolases"/>
    <property type="match status" value="1"/>
</dbReference>
<dbReference type="GO" id="GO:0004141">
    <property type="term" value="F:dethiobiotin synthase activity"/>
    <property type="evidence" value="ECO:0007669"/>
    <property type="project" value="UniProtKB-UniRule"/>
</dbReference>
<dbReference type="GO" id="GO:0005524">
    <property type="term" value="F:ATP binding"/>
    <property type="evidence" value="ECO:0007669"/>
    <property type="project" value="UniProtKB-UniRule"/>
</dbReference>
<keyword evidence="2" id="KW-0436">Ligase</keyword>
<dbReference type="PIRSF" id="PIRSF006755">
    <property type="entry name" value="DTB_synth"/>
    <property type="match status" value="1"/>
</dbReference>
<gene>
    <name evidence="2" type="primary">bioD</name>
    <name evidence="3" type="ORF">BD94_0976</name>
</gene>
<comment type="pathway">
    <text evidence="2">Cofactor biosynthesis; biotin biosynthesis; biotin from 7,8-diaminononanoate: step 1/2.</text>
</comment>
<dbReference type="InterPro" id="IPR027417">
    <property type="entry name" value="P-loop_NTPase"/>
</dbReference>
<protein>
    <recommendedName>
        <fullName evidence="2">ATP-dependent dethiobiotin synthetase BioD</fullName>
        <ecNumber evidence="2">6.3.3.3</ecNumber>
    </recommendedName>
    <alternativeName>
        <fullName evidence="2">DTB synthetase</fullName>
        <shortName evidence="2">DTBS</shortName>
    </alternativeName>
    <alternativeName>
        <fullName evidence="2">Dethiobiotin synthase</fullName>
    </alternativeName>
</protein>
<comment type="subcellular location">
    <subcellularLocation>
        <location evidence="2">Cytoplasm</location>
    </subcellularLocation>
</comment>
<dbReference type="AlphaFoldDB" id="A0A077EAZ0"/>
<feature type="binding site" evidence="2">
    <location>
        <position position="99"/>
    </location>
    <ligand>
        <name>Mg(2+)</name>
        <dbReference type="ChEBI" id="CHEBI:18420"/>
    </ligand>
</feature>
<organism evidence="3 4">
    <name type="scientific">Elizabethkingia anophelis NUHP1</name>
    <dbReference type="NCBI Taxonomy" id="1338011"/>
    <lineage>
        <taxon>Bacteria</taxon>
        <taxon>Pseudomonadati</taxon>
        <taxon>Bacteroidota</taxon>
        <taxon>Flavobacteriia</taxon>
        <taxon>Flavobacteriales</taxon>
        <taxon>Weeksellaceae</taxon>
        <taxon>Elizabethkingia</taxon>
    </lineage>
</organism>
<keyword evidence="2" id="KW-0479">Metal-binding</keyword>
<feature type="binding site" evidence="2">
    <location>
        <position position="44"/>
    </location>
    <ligand>
        <name>Mg(2+)</name>
        <dbReference type="ChEBI" id="CHEBI:18420"/>
    </ligand>
</feature>
<dbReference type="PANTHER" id="PTHR43210:SF5">
    <property type="entry name" value="DETHIOBIOTIN SYNTHETASE"/>
    <property type="match status" value="1"/>
</dbReference>
<evidence type="ECO:0000313" key="3">
    <source>
        <dbReference type="EMBL" id="AIL44751.1"/>
    </source>
</evidence>
<dbReference type="eggNOG" id="COG0132">
    <property type="taxonomic scope" value="Bacteria"/>
</dbReference>
<dbReference type="GO" id="GO:0000287">
    <property type="term" value="F:magnesium ion binding"/>
    <property type="evidence" value="ECO:0007669"/>
    <property type="project" value="UniProtKB-UniRule"/>
</dbReference>
<comment type="similarity">
    <text evidence="2">Belongs to the dethiobiotin synthetase family.</text>
</comment>
<dbReference type="EC" id="6.3.3.3" evidence="2"/>
<dbReference type="InterPro" id="IPR004472">
    <property type="entry name" value="DTB_synth_BioD"/>
</dbReference>
<keyword evidence="2" id="KW-0963">Cytoplasm</keyword>
<dbReference type="EMBL" id="CP007547">
    <property type="protein sequence ID" value="AIL44751.1"/>
    <property type="molecule type" value="Genomic_DNA"/>
</dbReference>
<keyword evidence="2" id="KW-0067">ATP-binding</keyword>
<dbReference type="Pfam" id="PF13500">
    <property type="entry name" value="AAA_26"/>
    <property type="match status" value="1"/>
</dbReference>
<keyword evidence="1 2" id="KW-0093">Biotin biosynthesis</keyword>
<dbReference type="PANTHER" id="PTHR43210">
    <property type="entry name" value="DETHIOBIOTIN SYNTHETASE"/>
    <property type="match status" value="1"/>
</dbReference>
<feature type="binding site" evidence="2">
    <location>
        <begin position="99"/>
        <end position="102"/>
    </location>
    <ligand>
        <name>ATP</name>
        <dbReference type="ChEBI" id="CHEBI:30616"/>
    </ligand>
</feature>